<dbReference type="UniPathway" id="UPA00219"/>
<dbReference type="EC" id="3.4.16.4" evidence="4"/>
<dbReference type="OrthoDB" id="5291989at2"/>
<evidence type="ECO:0000256" key="6">
    <source>
        <dbReference type="ARBA" id="ARBA00022670"/>
    </source>
</evidence>
<dbReference type="PANTHER" id="PTHR21581:SF6">
    <property type="entry name" value="TRAFFICKING PROTEIN PARTICLE COMPLEX SUBUNIT 12"/>
    <property type="match status" value="1"/>
</dbReference>
<evidence type="ECO:0000256" key="3">
    <source>
        <dbReference type="ARBA" id="ARBA00007164"/>
    </source>
</evidence>
<dbReference type="Pfam" id="PF00768">
    <property type="entry name" value="Peptidase_S11"/>
    <property type="match status" value="1"/>
</dbReference>
<sequence>MRSTIIHLLLFIVLGGVTTQSLAQNFEVSATQAMMIDGETGSILYQKNSRTKFEPASLTKLMTAEVVFHLLESGELHEDQLVHISVNAWRTGGAPSRTNTMFAPVNSDISVLDLLRGMIVANGNDAAIALAEGISGSEEKFADLMNERAKELGLNSSHFVNATGLPQNGQYTTASDVICLSRYIATHYPKYFKIYSEPEITWSKITQRNKNPLFALDIGAQGLANAYSDSSGFSTSAVIQNNNRQLFLVLNGIKKEKDRPIEAAKLLNWGMTAFEFKQVFPKGAIVGYARVFGGILPVVPLFVKEPVDILMNIEKKPVISAKIIYHGPLDAPISPDVEVGKLQIFANKTVLLEKPVFTVNEVAETGLVGKAKDALYELTIGWLRKYI</sequence>
<dbReference type="SMART" id="SM00936">
    <property type="entry name" value="PBP5_C"/>
    <property type="match status" value="1"/>
</dbReference>
<proteinExistence type="inferred from homology"/>
<organism evidence="15 16">
    <name type="scientific">Bartonella apis</name>
    <dbReference type="NCBI Taxonomy" id="1686310"/>
    <lineage>
        <taxon>Bacteria</taxon>
        <taxon>Pseudomonadati</taxon>
        <taxon>Pseudomonadota</taxon>
        <taxon>Alphaproteobacteria</taxon>
        <taxon>Hyphomicrobiales</taxon>
        <taxon>Bartonellaceae</taxon>
        <taxon>Bartonella</taxon>
    </lineage>
</organism>
<evidence type="ECO:0000256" key="9">
    <source>
        <dbReference type="ARBA" id="ARBA00022960"/>
    </source>
</evidence>
<keyword evidence="6" id="KW-0645">Protease</keyword>
<reference evidence="15 16" key="1">
    <citation type="submission" date="2016-12" db="EMBL/GenBank/DDBJ databases">
        <title>Comparative genomics of Bartonella apis.</title>
        <authorList>
            <person name="Engel P."/>
        </authorList>
    </citation>
    <scope>NUCLEOTIDE SEQUENCE [LARGE SCALE GENOMIC DNA]</scope>
    <source>
        <strain evidence="15 16">PEB0149</strain>
    </source>
</reference>
<protein>
    <recommendedName>
        <fullName evidence="4">serine-type D-Ala-D-Ala carboxypeptidase</fullName>
        <ecNumber evidence="4">3.4.16.4</ecNumber>
    </recommendedName>
</protein>
<dbReference type="InterPro" id="IPR037167">
    <property type="entry name" value="Peptidase_S11_C_sf"/>
</dbReference>
<gene>
    <name evidence="15" type="ORF">PEB0149_002540</name>
</gene>
<keyword evidence="7" id="KW-0732">Signal</keyword>
<accession>A0A1R0F7E0</accession>
<evidence type="ECO:0000256" key="7">
    <source>
        <dbReference type="ARBA" id="ARBA00022729"/>
    </source>
</evidence>
<evidence type="ECO:0000259" key="14">
    <source>
        <dbReference type="SMART" id="SM00936"/>
    </source>
</evidence>
<evidence type="ECO:0000256" key="4">
    <source>
        <dbReference type="ARBA" id="ARBA00012448"/>
    </source>
</evidence>
<keyword evidence="11" id="KW-0961">Cell wall biogenesis/degradation</keyword>
<dbReference type="GO" id="GO:0009252">
    <property type="term" value="P:peptidoglycan biosynthetic process"/>
    <property type="evidence" value="ECO:0007669"/>
    <property type="project" value="UniProtKB-UniPathway"/>
</dbReference>
<evidence type="ECO:0000313" key="16">
    <source>
        <dbReference type="Proteomes" id="UP000187344"/>
    </source>
</evidence>
<comment type="pathway">
    <text evidence="2">Cell wall biogenesis; peptidoglycan biosynthesis.</text>
</comment>
<dbReference type="EMBL" id="LXYT01000003">
    <property type="protein sequence ID" value="OLY42842.1"/>
    <property type="molecule type" value="Genomic_DNA"/>
</dbReference>
<keyword evidence="9" id="KW-0133">Cell shape</keyword>
<feature type="domain" description="Peptidase S11 D-Ala-D-Ala carboxypeptidase A C-terminal" evidence="14">
    <location>
        <begin position="274"/>
        <end position="364"/>
    </location>
</feature>
<dbReference type="AlphaFoldDB" id="A0A1R0F7E0"/>
<dbReference type="SUPFAM" id="SSF56601">
    <property type="entry name" value="beta-lactamase/transpeptidase-like"/>
    <property type="match status" value="1"/>
</dbReference>
<dbReference type="PRINTS" id="PR00725">
    <property type="entry name" value="DADACBPTASE1"/>
</dbReference>
<dbReference type="GO" id="GO:0071555">
    <property type="term" value="P:cell wall organization"/>
    <property type="evidence" value="ECO:0007669"/>
    <property type="project" value="UniProtKB-KW"/>
</dbReference>
<evidence type="ECO:0000256" key="10">
    <source>
        <dbReference type="ARBA" id="ARBA00022984"/>
    </source>
</evidence>
<evidence type="ECO:0000256" key="11">
    <source>
        <dbReference type="ARBA" id="ARBA00023316"/>
    </source>
</evidence>
<dbReference type="GO" id="GO:0008360">
    <property type="term" value="P:regulation of cell shape"/>
    <property type="evidence" value="ECO:0007669"/>
    <property type="project" value="UniProtKB-KW"/>
</dbReference>
<evidence type="ECO:0000256" key="8">
    <source>
        <dbReference type="ARBA" id="ARBA00022801"/>
    </source>
</evidence>
<dbReference type="Gene3D" id="2.60.410.10">
    <property type="entry name" value="D-Ala-D-Ala carboxypeptidase, C-terminal domain"/>
    <property type="match status" value="1"/>
</dbReference>
<dbReference type="RefSeq" id="WP_075870678.1">
    <property type="nucleotide sequence ID" value="NZ_CAMKXQ010000003.1"/>
</dbReference>
<dbReference type="GO" id="GO:0006508">
    <property type="term" value="P:proteolysis"/>
    <property type="evidence" value="ECO:0007669"/>
    <property type="project" value="UniProtKB-KW"/>
</dbReference>
<comment type="similarity">
    <text evidence="3 13">Belongs to the peptidase S11 family.</text>
</comment>
<dbReference type="InterPro" id="IPR001967">
    <property type="entry name" value="Peptidase_S11_N"/>
</dbReference>
<dbReference type="InterPro" id="IPR018044">
    <property type="entry name" value="Peptidase_S11"/>
</dbReference>
<evidence type="ECO:0000256" key="12">
    <source>
        <dbReference type="ARBA" id="ARBA00034000"/>
    </source>
</evidence>
<keyword evidence="10" id="KW-0573">Peptidoglycan synthesis</keyword>
<comment type="catalytic activity">
    <reaction evidence="12">
        <text>Preferential cleavage: (Ac)2-L-Lys-D-Ala-|-D-Ala. Also transpeptidation of peptidyl-alanyl moieties that are N-acyl substituents of D-alanine.</text>
        <dbReference type="EC" id="3.4.16.4"/>
    </reaction>
</comment>
<dbReference type="PANTHER" id="PTHR21581">
    <property type="entry name" value="D-ALANYL-D-ALANINE CARBOXYPEPTIDASE"/>
    <property type="match status" value="1"/>
</dbReference>
<evidence type="ECO:0000256" key="2">
    <source>
        <dbReference type="ARBA" id="ARBA00004752"/>
    </source>
</evidence>
<keyword evidence="16" id="KW-1185">Reference proteome</keyword>
<evidence type="ECO:0000256" key="5">
    <source>
        <dbReference type="ARBA" id="ARBA00022645"/>
    </source>
</evidence>
<name>A0A1R0F7E0_9HYPH</name>
<keyword evidence="5 15" id="KW-0121">Carboxypeptidase</keyword>
<dbReference type="SUPFAM" id="SSF69189">
    <property type="entry name" value="Penicillin-binding protein associated domain"/>
    <property type="match status" value="1"/>
</dbReference>
<dbReference type="GO" id="GO:0009002">
    <property type="term" value="F:serine-type D-Ala-D-Ala carboxypeptidase activity"/>
    <property type="evidence" value="ECO:0007669"/>
    <property type="project" value="UniProtKB-EC"/>
</dbReference>
<dbReference type="Proteomes" id="UP000187344">
    <property type="component" value="Unassembled WGS sequence"/>
</dbReference>
<dbReference type="Pfam" id="PF07943">
    <property type="entry name" value="PBP5_C"/>
    <property type="match status" value="1"/>
</dbReference>
<evidence type="ECO:0000256" key="13">
    <source>
        <dbReference type="RuleBase" id="RU004016"/>
    </source>
</evidence>
<dbReference type="Gene3D" id="3.40.710.10">
    <property type="entry name" value="DD-peptidase/beta-lactamase superfamily"/>
    <property type="match status" value="1"/>
</dbReference>
<evidence type="ECO:0000313" key="15">
    <source>
        <dbReference type="EMBL" id="OLY42842.1"/>
    </source>
</evidence>
<comment type="caution">
    <text evidence="15">The sequence shown here is derived from an EMBL/GenBank/DDBJ whole genome shotgun (WGS) entry which is preliminary data.</text>
</comment>
<comment type="function">
    <text evidence="1">Removes C-terminal D-alanyl residues from sugar-peptide cell wall precursors.</text>
</comment>
<evidence type="ECO:0000256" key="1">
    <source>
        <dbReference type="ARBA" id="ARBA00003217"/>
    </source>
</evidence>
<keyword evidence="8 15" id="KW-0378">Hydrolase</keyword>
<dbReference type="InterPro" id="IPR012907">
    <property type="entry name" value="Peptidase_S11_C"/>
</dbReference>
<dbReference type="InterPro" id="IPR015956">
    <property type="entry name" value="Peniciliin-bd_prot_C_sf"/>
</dbReference>
<dbReference type="InterPro" id="IPR012338">
    <property type="entry name" value="Beta-lactam/transpept-like"/>
</dbReference>